<comment type="caution">
    <text evidence="1">The sequence shown here is derived from an EMBL/GenBank/DDBJ whole genome shotgun (WGS) entry which is preliminary data.</text>
</comment>
<evidence type="ECO:0000313" key="2">
    <source>
        <dbReference type="Proteomes" id="UP001293593"/>
    </source>
</evidence>
<protein>
    <submittedName>
        <fullName evidence="1">Uncharacterized protein</fullName>
    </submittedName>
</protein>
<evidence type="ECO:0000313" key="1">
    <source>
        <dbReference type="EMBL" id="KAK4272720.1"/>
    </source>
</evidence>
<sequence length="92" mass="10240">MDISEFMSKGSIVKLMNSTLQASQVDRNVEASAQGKPTNGPEGLNGAVDFQNALDLSKSELLGCFYSLGDQMLYLWNVFLKFHRFTLVSLQF</sequence>
<name>A0AAE1KG29_9FABA</name>
<gene>
    <name evidence="1" type="ORF">QN277_021236</name>
</gene>
<reference evidence="1" key="1">
    <citation type="submission" date="2023-10" db="EMBL/GenBank/DDBJ databases">
        <title>Chromosome-level genome of the transformable northern wattle, Acacia crassicarpa.</title>
        <authorList>
            <person name="Massaro I."/>
            <person name="Sinha N.R."/>
            <person name="Poethig S."/>
            <person name="Leichty A.R."/>
        </authorList>
    </citation>
    <scope>NUCLEOTIDE SEQUENCE</scope>
    <source>
        <strain evidence="1">Acra3RX</strain>
        <tissue evidence="1">Leaf</tissue>
    </source>
</reference>
<accession>A0AAE1KG29</accession>
<dbReference type="EMBL" id="JAWXYG010000005">
    <property type="protein sequence ID" value="KAK4272720.1"/>
    <property type="molecule type" value="Genomic_DNA"/>
</dbReference>
<organism evidence="1 2">
    <name type="scientific">Acacia crassicarpa</name>
    <name type="common">northern wattle</name>
    <dbReference type="NCBI Taxonomy" id="499986"/>
    <lineage>
        <taxon>Eukaryota</taxon>
        <taxon>Viridiplantae</taxon>
        <taxon>Streptophyta</taxon>
        <taxon>Embryophyta</taxon>
        <taxon>Tracheophyta</taxon>
        <taxon>Spermatophyta</taxon>
        <taxon>Magnoliopsida</taxon>
        <taxon>eudicotyledons</taxon>
        <taxon>Gunneridae</taxon>
        <taxon>Pentapetalae</taxon>
        <taxon>rosids</taxon>
        <taxon>fabids</taxon>
        <taxon>Fabales</taxon>
        <taxon>Fabaceae</taxon>
        <taxon>Caesalpinioideae</taxon>
        <taxon>mimosoid clade</taxon>
        <taxon>Acacieae</taxon>
        <taxon>Acacia</taxon>
    </lineage>
</organism>
<dbReference type="AlphaFoldDB" id="A0AAE1KG29"/>
<proteinExistence type="predicted"/>
<keyword evidence="2" id="KW-1185">Reference proteome</keyword>
<dbReference type="Proteomes" id="UP001293593">
    <property type="component" value="Unassembled WGS sequence"/>
</dbReference>